<dbReference type="PANTHER" id="PTHR20994:SF0">
    <property type="entry name" value="ER MEMBRANE PROTEIN COMPLEX SUBUNIT 6"/>
    <property type="match status" value="1"/>
</dbReference>
<evidence type="ECO:0000313" key="9">
    <source>
        <dbReference type="EMBL" id="CEM00572.1"/>
    </source>
</evidence>
<dbReference type="PhylomeDB" id="A0A0G4ERR0"/>
<evidence type="ECO:0000256" key="2">
    <source>
        <dbReference type="ARBA" id="ARBA00009436"/>
    </source>
</evidence>
<dbReference type="InterPro" id="IPR029008">
    <property type="entry name" value="EMC6-like"/>
</dbReference>
<dbReference type="PANTHER" id="PTHR20994">
    <property type="entry name" value="ER MEMBRANE PROTEIN COMPLEX SUBUNIT 6"/>
    <property type="match status" value="1"/>
</dbReference>
<name>A0A0G4ERR0_VITBC</name>
<protein>
    <recommendedName>
        <fullName evidence="3">ER membrane protein complex subunit 6</fullName>
    </recommendedName>
</protein>
<dbReference type="VEuPathDB" id="CryptoDB:Vbra_12841"/>
<feature type="transmembrane region" description="Helical" evidence="8">
    <location>
        <begin position="85"/>
        <end position="105"/>
    </location>
</feature>
<evidence type="ECO:0000256" key="1">
    <source>
        <dbReference type="ARBA" id="ARBA00004477"/>
    </source>
</evidence>
<reference evidence="9 10" key="1">
    <citation type="submission" date="2014-11" db="EMBL/GenBank/DDBJ databases">
        <authorList>
            <person name="Zhu J."/>
            <person name="Qi W."/>
            <person name="Song R."/>
        </authorList>
    </citation>
    <scope>NUCLEOTIDE SEQUENCE [LARGE SCALE GENOMIC DNA]</scope>
</reference>
<dbReference type="FunCoup" id="A0A0G4ERR0">
    <property type="interactions" value="58"/>
</dbReference>
<evidence type="ECO:0000313" key="10">
    <source>
        <dbReference type="Proteomes" id="UP000041254"/>
    </source>
</evidence>
<organism evidence="9 10">
    <name type="scientific">Vitrella brassicaformis (strain CCMP3155)</name>
    <dbReference type="NCBI Taxonomy" id="1169540"/>
    <lineage>
        <taxon>Eukaryota</taxon>
        <taxon>Sar</taxon>
        <taxon>Alveolata</taxon>
        <taxon>Colpodellida</taxon>
        <taxon>Vitrellaceae</taxon>
        <taxon>Vitrella</taxon>
    </lineage>
</organism>
<keyword evidence="4 8" id="KW-0812">Transmembrane</keyword>
<keyword evidence="6 8" id="KW-1133">Transmembrane helix</keyword>
<proteinExistence type="inferred from homology"/>
<evidence type="ECO:0000256" key="7">
    <source>
        <dbReference type="ARBA" id="ARBA00023136"/>
    </source>
</evidence>
<keyword evidence="10" id="KW-1185">Reference proteome</keyword>
<dbReference type="Pfam" id="PF07019">
    <property type="entry name" value="EMC6"/>
    <property type="match status" value="1"/>
</dbReference>
<dbReference type="Proteomes" id="UP000041254">
    <property type="component" value="Unassembled WGS sequence"/>
</dbReference>
<dbReference type="OMA" id="MKANFEW"/>
<evidence type="ECO:0000256" key="3">
    <source>
        <dbReference type="ARBA" id="ARBA00020827"/>
    </source>
</evidence>
<dbReference type="STRING" id="1169540.A0A0G4ERR0"/>
<accession>A0A0G4ERR0</accession>
<evidence type="ECO:0000256" key="8">
    <source>
        <dbReference type="SAM" id="Phobius"/>
    </source>
</evidence>
<evidence type="ECO:0000256" key="5">
    <source>
        <dbReference type="ARBA" id="ARBA00022824"/>
    </source>
</evidence>
<comment type="similarity">
    <text evidence="2">Belongs to the EMC6 family.</text>
</comment>
<dbReference type="InParanoid" id="A0A0G4ERR0"/>
<evidence type="ECO:0000256" key="6">
    <source>
        <dbReference type="ARBA" id="ARBA00022989"/>
    </source>
</evidence>
<dbReference type="AlphaFoldDB" id="A0A0G4ERR0"/>
<evidence type="ECO:0000256" key="4">
    <source>
        <dbReference type="ARBA" id="ARBA00022692"/>
    </source>
</evidence>
<dbReference type="GO" id="GO:0034975">
    <property type="term" value="P:protein folding in endoplasmic reticulum"/>
    <property type="evidence" value="ECO:0007669"/>
    <property type="project" value="TreeGrafter"/>
</dbReference>
<dbReference type="EMBL" id="CDMY01000295">
    <property type="protein sequence ID" value="CEM00572.1"/>
    <property type="molecule type" value="Genomic_DNA"/>
</dbReference>
<gene>
    <name evidence="9" type="ORF">Vbra_12841</name>
</gene>
<keyword evidence="7 8" id="KW-0472">Membrane</keyword>
<dbReference type="GO" id="GO:0000045">
    <property type="term" value="P:autophagosome assembly"/>
    <property type="evidence" value="ECO:0007669"/>
    <property type="project" value="TreeGrafter"/>
</dbReference>
<dbReference type="GO" id="GO:0072546">
    <property type="term" value="C:EMC complex"/>
    <property type="evidence" value="ECO:0007669"/>
    <property type="project" value="InterPro"/>
</dbReference>
<dbReference type="InterPro" id="IPR008504">
    <property type="entry name" value="Emc6"/>
</dbReference>
<dbReference type="OrthoDB" id="16510at2759"/>
<feature type="transmembrane region" description="Helical" evidence="8">
    <location>
        <begin position="51"/>
        <end position="73"/>
    </location>
</feature>
<sequence length="111" mass="12619">MAVKKDRRFFDEQLIIESMLGHNRRVVAHCRNFAAIVSGLAAGILGLTGLWGLLVFVMATLGISLILLARVNFDTSLYFPTVKEVLIGQFWHGMMSFILFWTLAYDMVYIF</sequence>
<keyword evidence="5" id="KW-0256">Endoplasmic reticulum</keyword>
<comment type="subcellular location">
    <subcellularLocation>
        <location evidence="1">Endoplasmic reticulum membrane</location>
        <topology evidence="1">Multi-pass membrane protein</topology>
    </subcellularLocation>
</comment>